<dbReference type="GO" id="GO:0050661">
    <property type="term" value="F:NADP binding"/>
    <property type="evidence" value="ECO:0007669"/>
    <property type="project" value="InterPro"/>
</dbReference>
<dbReference type="RefSeq" id="WP_128686856.1">
    <property type="nucleotide sequence ID" value="NZ_CP029684.2"/>
</dbReference>
<evidence type="ECO:0000256" key="5">
    <source>
        <dbReference type="ARBA" id="ARBA00023002"/>
    </source>
</evidence>
<dbReference type="InterPro" id="IPR016162">
    <property type="entry name" value="Ald_DH_N"/>
</dbReference>
<keyword evidence="2 7" id="KW-0028">Amino-acid biosynthesis</keyword>
<dbReference type="Proteomes" id="UP001167919">
    <property type="component" value="Unassembled WGS sequence"/>
</dbReference>
<dbReference type="PROSITE" id="PS01223">
    <property type="entry name" value="PROA"/>
    <property type="match status" value="1"/>
</dbReference>
<reference evidence="10 11" key="1">
    <citation type="journal article" date="2019" name="Syst. Appl. Microbiol.">
        <title>Oenococcus sicerae sp. nov., isolated from French cider.</title>
        <authorList>
            <person name="Cousin F.J."/>
            <person name="Le Guellec R."/>
            <person name="Chagnot C."/>
            <person name="Goux D."/>
            <person name="Dalmasso M."/>
            <person name="Laplace J.M."/>
            <person name="Cretenet M."/>
        </authorList>
    </citation>
    <scope>NUCLEOTIDE SEQUENCE [LARGE SCALE GENOMIC DNA]</scope>
    <source>
        <strain evidence="10 11">UCMA 15228</strain>
    </source>
</reference>
<dbReference type="AlphaFoldDB" id="A0AAJ1R9X3"/>
<dbReference type="PANTHER" id="PTHR11063">
    <property type="entry name" value="GLUTAMATE SEMIALDEHYDE DEHYDROGENASE"/>
    <property type="match status" value="1"/>
</dbReference>
<evidence type="ECO:0000256" key="7">
    <source>
        <dbReference type="HAMAP-Rule" id="MF_00412"/>
    </source>
</evidence>
<evidence type="ECO:0000313" key="11">
    <source>
        <dbReference type="Proteomes" id="UP000286907"/>
    </source>
</evidence>
<dbReference type="Gene3D" id="3.40.605.10">
    <property type="entry name" value="Aldehyde Dehydrogenase, Chain A, domain 1"/>
    <property type="match status" value="1"/>
</dbReference>
<dbReference type="InterPro" id="IPR016163">
    <property type="entry name" value="Ald_DH_C"/>
</dbReference>
<dbReference type="Gene3D" id="3.40.309.10">
    <property type="entry name" value="Aldehyde Dehydrogenase, Chain A, domain 2"/>
    <property type="match status" value="1"/>
</dbReference>
<comment type="function">
    <text evidence="7">Catalyzes the NADPH-dependent reduction of L-glutamate 5-phosphate into L-glutamate 5-semialdehyde and phosphate. The product spontaneously undergoes cyclization to form 1-pyrroline-5-carboxylate.</text>
</comment>
<dbReference type="NCBIfam" id="NF001221">
    <property type="entry name" value="PRK00197.1"/>
    <property type="match status" value="1"/>
</dbReference>
<reference evidence="10" key="3">
    <citation type="submission" date="2020-01" db="EMBL/GenBank/DDBJ databases">
        <authorList>
            <person name="Cousin F.J."/>
            <person name="Le Guellec R."/>
            <person name="Cretenet M."/>
        </authorList>
    </citation>
    <scope>NUCLEOTIDE SEQUENCE</scope>
    <source>
        <strain evidence="10">UCMA 15228</strain>
    </source>
</reference>
<name>A0AAJ1R9X3_9LACO</name>
<dbReference type="InterPro" id="IPR012134">
    <property type="entry name" value="Glu-5-SA_DH"/>
</dbReference>
<evidence type="ECO:0000256" key="6">
    <source>
        <dbReference type="ARBA" id="ARBA00049024"/>
    </source>
</evidence>
<protein>
    <recommendedName>
        <fullName evidence="7">Gamma-glutamyl phosphate reductase</fullName>
        <shortName evidence="7">GPR</shortName>
        <ecNumber evidence="7">1.2.1.41</ecNumber>
    </recommendedName>
    <alternativeName>
        <fullName evidence="7">Glutamate-5-semialdehyde dehydrogenase</fullName>
    </alternativeName>
    <alternativeName>
        <fullName evidence="7">Glutamyl-gamma-semialdehyde dehydrogenase</fullName>
        <shortName evidence="7">GSA dehydrogenase</shortName>
    </alternativeName>
</protein>
<dbReference type="PANTHER" id="PTHR11063:SF8">
    <property type="entry name" value="DELTA-1-PYRROLINE-5-CARBOXYLATE SYNTHASE"/>
    <property type="match status" value="1"/>
</dbReference>
<sequence length="418" mass="45979">MTKLHDDIILMGQRGKQAAIETAQLSIEDRNTVLLAFANAIQAKTDKILQVNAKDVAEYRQTLSLTMQKRLELTPIKIADMINSLRALAKLPDPLADRDEQWQAAAGFKIVKKIVPLGVVAMVYEARPNVTVDAAALAIKSGNAIILRGGKEAIRTNSFIADILRKALNQLNYSEDFIQLITDTSHDSVDELLHLRKYLDLLIPRGSGSFINHVVKNAAVPVIETGAGNDHIFVDQSADLEQAIKIILNSKVQNPSVCNSAEKLLIHAEIAHEFLPKLFSSLIEAGVEIRGDEKTIQIDHRAQAATDADWDTEYNDLIIAVKVVSGLDQAIDWISQHTTHHTEAILTKSAENTEKFMNNVDAAVVVENASTRFTDGFEFGFGAEIGISTQKLHARGPMGLSALTSYKYEIFGHGEVRK</sequence>
<reference evidence="9" key="2">
    <citation type="submission" date="2019-01" db="EMBL/GenBank/DDBJ databases">
        <title>Oenococcus sicerae UCMA17102.</title>
        <authorList>
            <person name="Cousin F.J."/>
            <person name="Le Guellec R."/>
            <person name="Cretenet M."/>
        </authorList>
    </citation>
    <scope>NUCLEOTIDE SEQUENCE</scope>
    <source>
        <strain evidence="9">UCMA17102</strain>
    </source>
</reference>
<comment type="similarity">
    <text evidence="7">Belongs to the gamma-glutamyl phosphate reductase family.</text>
</comment>
<dbReference type="GO" id="GO:0004350">
    <property type="term" value="F:glutamate-5-semialdehyde dehydrogenase activity"/>
    <property type="evidence" value="ECO:0007669"/>
    <property type="project" value="UniProtKB-UniRule"/>
</dbReference>
<comment type="subcellular location">
    <subcellularLocation>
        <location evidence="7">Cytoplasm</location>
    </subcellularLocation>
</comment>
<keyword evidence="11" id="KW-1185">Reference proteome</keyword>
<gene>
    <name evidence="7" type="primary">proA</name>
    <name evidence="10" type="ORF">DLJ48_07575</name>
    <name evidence="9" type="ORF">EVC35_01580</name>
</gene>
<evidence type="ECO:0000256" key="4">
    <source>
        <dbReference type="ARBA" id="ARBA00022857"/>
    </source>
</evidence>
<keyword evidence="7" id="KW-0963">Cytoplasm</keyword>
<dbReference type="Pfam" id="PF00171">
    <property type="entry name" value="Aldedh"/>
    <property type="match status" value="1"/>
</dbReference>
<dbReference type="InterPro" id="IPR015590">
    <property type="entry name" value="Aldehyde_DH_dom"/>
</dbReference>
<dbReference type="InterPro" id="IPR000965">
    <property type="entry name" value="GPR_dom"/>
</dbReference>
<keyword evidence="4 7" id="KW-0521">NADP</keyword>
<evidence type="ECO:0000313" key="12">
    <source>
        <dbReference type="Proteomes" id="UP001167919"/>
    </source>
</evidence>
<dbReference type="GO" id="GO:0055129">
    <property type="term" value="P:L-proline biosynthetic process"/>
    <property type="evidence" value="ECO:0007669"/>
    <property type="project" value="UniProtKB-UniRule"/>
</dbReference>
<feature type="domain" description="Aldehyde dehydrogenase" evidence="8">
    <location>
        <begin position="16"/>
        <end position="282"/>
    </location>
</feature>
<evidence type="ECO:0000256" key="2">
    <source>
        <dbReference type="ARBA" id="ARBA00022605"/>
    </source>
</evidence>
<dbReference type="CDD" id="cd07079">
    <property type="entry name" value="ALDH_F18-19_ProA-GPR"/>
    <property type="match status" value="1"/>
</dbReference>
<dbReference type="EMBL" id="CP029684">
    <property type="protein sequence ID" value="QAS70389.1"/>
    <property type="molecule type" value="Genomic_DNA"/>
</dbReference>
<comment type="pathway">
    <text evidence="1 7">Amino-acid biosynthesis; L-proline biosynthesis; L-glutamate 5-semialdehyde from L-glutamate: step 2/2.</text>
</comment>
<dbReference type="EC" id="1.2.1.41" evidence="7"/>
<dbReference type="FunFam" id="3.40.309.10:FF:000006">
    <property type="entry name" value="Gamma-glutamyl phosphate reductase"/>
    <property type="match status" value="1"/>
</dbReference>
<proteinExistence type="inferred from homology"/>
<keyword evidence="3 7" id="KW-0641">Proline biosynthesis</keyword>
<dbReference type="GO" id="GO:0005737">
    <property type="term" value="C:cytoplasm"/>
    <property type="evidence" value="ECO:0007669"/>
    <property type="project" value="UniProtKB-SubCell"/>
</dbReference>
<keyword evidence="5 7" id="KW-0560">Oxidoreductase</keyword>
<dbReference type="PIRSF" id="PIRSF000151">
    <property type="entry name" value="GPR"/>
    <property type="match status" value="1"/>
</dbReference>
<accession>A0AAJ1R9X3</accession>
<comment type="catalytic activity">
    <reaction evidence="6 7">
        <text>L-glutamate 5-semialdehyde + phosphate + NADP(+) = L-glutamyl 5-phosphate + NADPH + H(+)</text>
        <dbReference type="Rhea" id="RHEA:19541"/>
        <dbReference type="ChEBI" id="CHEBI:15378"/>
        <dbReference type="ChEBI" id="CHEBI:43474"/>
        <dbReference type="ChEBI" id="CHEBI:57783"/>
        <dbReference type="ChEBI" id="CHEBI:58066"/>
        <dbReference type="ChEBI" id="CHEBI:58274"/>
        <dbReference type="ChEBI" id="CHEBI:58349"/>
        <dbReference type="EC" id="1.2.1.41"/>
    </reaction>
</comment>
<evidence type="ECO:0000259" key="8">
    <source>
        <dbReference type="Pfam" id="PF00171"/>
    </source>
</evidence>
<evidence type="ECO:0000313" key="9">
    <source>
        <dbReference type="EMBL" id="MDN6899698.1"/>
    </source>
</evidence>
<dbReference type="InterPro" id="IPR016161">
    <property type="entry name" value="Ald_DH/histidinol_DH"/>
</dbReference>
<dbReference type="SUPFAM" id="SSF53720">
    <property type="entry name" value="ALDH-like"/>
    <property type="match status" value="1"/>
</dbReference>
<dbReference type="HAMAP" id="MF_00412">
    <property type="entry name" value="ProA"/>
    <property type="match status" value="1"/>
</dbReference>
<evidence type="ECO:0000313" key="10">
    <source>
        <dbReference type="EMBL" id="QAS70389.1"/>
    </source>
</evidence>
<dbReference type="NCBIfam" id="TIGR00407">
    <property type="entry name" value="proA"/>
    <property type="match status" value="1"/>
</dbReference>
<evidence type="ECO:0000256" key="1">
    <source>
        <dbReference type="ARBA" id="ARBA00004985"/>
    </source>
</evidence>
<dbReference type="EMBL" id="SDWY01000001">
    <property type="protein sequence ID" value="MDN6899698.1"/>
    <property type="molecule type" value="Genomic_DNA"/>
</dbReference>
<evidence type="ECO:0000256" key="3">
    <source>
        <dbReference type="ARBA" id="ARBA00022650"/>
    </source>
</evidence>
<organism evidence="9 12">
    <name type="scientific">Oenococcus sicerae</name>
    <dbReference type="NCBI Taxonomy" id="2203724"/>
    <lineage>
        <taxon>Bacteria</taxon>
        <taxon>Bacillati</taxon>
        <taxon>Bacillota</taxon>
        <taxon>Bacilli</taxon>
        <taxon>Lactobacillales</taxon>
        <taxon>Lactobacillaceae</taxon>
        <taxon>Oenococcus</taxon>
    </lineage>
</organism>
<dbReference type="Proteomes" id="UP000286907">
    <property type="component" value="Chromosome"/>
</dbReference>
<dbReference type="InterPro" id="IPR020593">
    <property type="entry name" value="G-glutamylP_reductase_CS"/>
</dbReference>